<evidence type="ECO:0000313" key="3">
    <source>
        <dbReference type="Proteomes" id="UP000309673"/>
    </source>
</evidence>
<dbReference type="Proteomes" id="UP000309673">
    <property type="component" value="Unassembled WGS sequence"/>
</dbReference>
<protein>
    <recommendedName>
        <fullName evidence="4">DUF4386 domain-containing protein</fullName>
    </recommendedName>
</protein>
<evidence type="ECO:0000256" key="1">
    <source>
        <dbReference type="SAM" id="Phobius"/>
    </source>
</evidence>
<feature type="transmembrane region" description="Helical" evidence="1">
    <location>
        <begin position="51"/>
        <end position="72"/>
    </location>
</feature>
<dbReference type="RefSeq" id="WP_136778460.1">
    <property type="nucleotide sequence ID" value="NZ_SUPK01000006.1"/>
</dbReference>
<dbReference type="AlphaFoldDB" id="A0A4U0FA84"/>
<accession>A0A4U0FA84</accession>
<keyword evidence="1" id="KW-1133">Transmembrane helix</keyword>
<keyword evidence="3" id="KW-1185">Reference proteome</keyword>
<feature type="transmembrane region" description="Helical" evidence="1">
    <location>
        <begin position="84"/>
        <end position="112"/>
    </location>
</feature>
<evidence type="ECO:0008006" key="4">
    <source>
        <dbReference type="Google" id="ProtNLM"/>
    </source>
</evidence>
<feature type="transmembrane region" description="Helical" evidence="1">
    <location>
        <begin position="163"/>
        <end position="180"/>
    </location>
</feature>
<reference evidence="2 3" key="1">
    <citation type="submission" date="2019-04" db="EMBL/GenBank/DDBJ databases">
        <title>Cohnella sp. nov., isolated from soil.</title>
        <authorList>
            <person name="Kim W."/>
        </authorList>
    </citation>
    <scope>NUCLEOTIDE SEQUENCE [LARGE SCALE GENOMIC DNA]</scope>
    <source>
        <strain evidence="2 3">CAU 1483</strain>
    </source>
</reference>
<keyword evidence="1" id="KW-0472">Membrane</keyword>
<comment type="caution">
    <text evidence="2">The sequence shown here is derived from an EMBL/GenBank/DDBJ whole genome shotgun (WGS) entry which is preliminary data.</text>
</comment>
<gene>
    <name evidence="2" type="ORF">E5161_14170</name>
</gene>
<feature type="transmembrane region" description="Helical" evidence="1">
    <location>
        <begin position="132"/>
        <end position="151"/>
    </location>
</feature>
<evidence type="ECO:0000313" key="2">
    <source>
        <dbReference type="EMBL" id="TJY41540.1"/>
    </source>
</evidence>
<sequence>MQHGLFPRSFVLTIGGFCFIASAILQTISLFGPPLAGDVEFLDWVVEQPGYTLFFTFNVLAFTILNVPAFLGATHLVRGRGEKLTYIGAITSLVGNFFFVILATEALIQRGMATLEREPMLALLQWIFDTPVYFLPHLLLFLLTSIGLLLLTIGLNRARKAPAWLIYAGAANLIAGFLELGPAQAYVQSAVMIALFGGLGWLSLKRSREADAVVQMQQAV</sequence>
<feature type="transmembrane region" description="Helical" evidence="1">
    <location>
        <begin position="12"/>
        <end position="31"/>
    </location>
</feature>
<dbReference type="OrthoDB" id="2855067at2"/>
<dbReference type="EMBL" id="SUPK01000006">
    <property type="protein sequence ID" value="TJY41540.1"/>
    <property type="molecule type" value="Genomic_DNA"/>
</dbReference>
<name>A0A4U0FA84_9BACL</name>
<proteinExistence type="predicted"/>
<organism evidence="2 3">
    <name type="scientific">Cohnella pontilimi</name>
    <dbReference type="NCBI Taxonomy" id="2564100"/>
    <lineage>
        <taxon>Bacteria</taxon>
        <taxon>Bacillati</taxon>
        <taxon>Bacillota</taxon>
        <taxon>Bacilli</taxon>
        <taxon>Bacillales</taxon>
        <taxon>Paenibacillaceae</taxon>
        <taxon>Cohnella</taxon>
    </lineage>
</organism>
<feature type="transmembrane region" description="Helical" evidence="1">
    <location>
        <begin position="186"/>
        <end position="204"/>
    </location>
</feature>
<keyword evidence="1" id="KW-0812">Transmembrane</keyword>